<organism evidence="1 2">
    <name type="scientific">Piaya cayana</name>
    <name type="common">Common squirrel cuckoo</name>
    <dbReference type="NCBI Taxonomy" id="33601"/>
    <lineage>
        <taxon>Eukaryota</taxon>
        <taxon>Metazoa</taxon>
        <taxon>Chordata</taxon>
        <taxon>Craniata</taxon>
        <taxon>Vertebrata</taxon>
        <taxon>Euteleostomi</taxon>
        <taxon>Archelosauria</taxon>
        <taxon>Archosauria</taxon>
        <taxon>Dinosauria</taxon>
        <taxon>Saurischia</taxon>
        <taxon>Theropoda</taxon>
        <taxon>Coelurosauria</taxon>
        <taxon>Aves</taxon>
        <taxon>Neognathae</taxon>
        <taxon>Neoaves</taxon>
        <taxon>Otidimorphae</taxon>
        <taxon>Cuculiformes</taxon>
        <taxon>Coccyzidae</taxon>
        <taxon>Piaya</taxon>
    </lineage>
</organism>
<dbReference type="OrthoDB" id="5974632at2759"/>
<evidence type="ECO:0000313" key="1">
    <source>
        <dbReference type="EMBL" id="NWH80408.1"/>
    </source>
</evidence>
<proteinExistence type="predicted"/>
<dbReference type="PANTHER" id="PTHR14492">
    <property type="entry name" value="JBTS17"/>
    <property type="match status" value="1"/>
</dbReference>
<protein>
    <submittedName>
        <fullName evidence="1">CPLN1 protein</fullName>
    </submittedName>
</protein>
<dbReference type="InterPro" id="IPR028236">
    <property type="entry name" value="CPLANE1"/>
</dbReference>
<comment type="caution">
    <text evidence="1">The sequence shown here is derived from an EMBL/GenBank/DDBJ whole genome shotgun (WGS) entry which is preliminary data.</text>
</comment>
<sequence length="219" mass="24639">MNVSVNLLENHHNETGFMPLSQHVHSSTHSKQLHLLAPSSGIQKRPKFIPIKKKNGYSNGFPLLRLESHYHIKPALLYPTEMTSAFSRPPPVPRVAWGSSDSIGNYQASYTPRQSESEADLNMSRYDPEIPGRMHKEEKRWAEVVHKEPPKHLNLDQYEGHQGVSPQQQFFANVNVDKAQITQNLGGIPLLRLDPAPRLPAVVRQPVTTTLGPIKPTTK</sequence>
<dbReference type="Proteomes" id="UP000653271">
    <property type="component" value="Unassembled WGS sequence"/>
</dbReference>
<dbReference type="EMBL" id="WAAB01021432">
    <property type="protein sequence ID" value="NWH80408.1"/>
    <property type="molecule type" value="Genomic_DNA"/>
</dbReference>
<evidence type="ECO:0000313" key="2">
    <source>
        <dbReference type="Proteomes" id="UP000653271"/>
    </source>
</evidence>
<feature type="non-terminal residue" evidence="1">
    <location>
        <position position="1"/>
    </location>
</feature>
<dbReference type="GO" id="GO:0035869">
    <property type="term" value="C:ciliary transition zone"/>
    <property type="evidence" value="ECO:0007669"/>
    <property type="project" value="TreeGrafter"/>
</dbReference>
<dbReference type="GO" id="GO:0060271">
    <property type="term" value="P:cilium assembly"/>
    <property type="evidence" value="ECO:0007669"/>
    <property type="project" value="TreeGrafter"/>
</dbReference>
<reference evidence="1" key="1">
    <citation type="submission" date="2019-09" db="EMBL/GenBank/DDBJ databases">
        <title>Bird 10,000 Genomes (B10K) Project - Family phase.</title>
        <authorList>
            <person name="Zhang G."/>
        </authorList>
    </citation>
    <scope>NUCLEOTIDE SEQUENCE</scope>
    <source>
        <strain evidence="1">B10K-DU-008-47</strain>
        <tissue evidence="1">Mixed tissue sample</tissue>
    </source>
</reference>
<dbReference type="AlphaFoldDB" id="A0A850XD19"/>
<gene>
    <name evidence="1" type="primary">Cplane1_2</name>
    <name evidence="1" type="ORF">PIACAY_R13263</name>
</gene>
<feature type="non-terminal residue" evidence="1">
    <location>
        <position position="219"/>
    </location>
</feature>
<name>A0A850XD19_PIACA</name>
<accession>A0A850XD19</accession>
<dbReference type="PANTHER" id="PTHR14492:SF4">
    <property type="entry name" value="CILIOGENESIS AND PLANAR POLARITY EFFECTOR 1"/>
    <property type="match status" value="1"/>
</dbReference>
<keyword evidence="2" id="KW-1185">Reference proteome</keyword>